<keyword evidence="5 6" id="KW-0949">S-adenosyl-L-methionine</keyword>
<evidence type="ECO:0000256" key="2">
    <source>
        <dbReference type="ARBA" id="ARBA00022552"/>
    </source>
</evidence>
<dbReference type="EMBL" id="QMQA01000165">
    <property type="protein sequence ID" value="RLE12434.1"/>
    <property type="molecule type" value="Genomic_DNA"/>
</dbReference>
<comment type="caution">
    <text evidence="7">The sequence shown here is derived from an EMBL/GenBank/DDBJ whole genome shotgun (WGS) entry which is preliminary data.</text>
</comment>
<gene>
    <name evidence="6" type="primary">rsmH</name>
    <name evidence="7" type="ORF">DRJ04_06190</name>
</gene>
<dbReference type="PIRSF" id="PIRSF004486">
    <property type="entry name" value="MraW"/>
    <property type="match status" value="1"/>
</dbReference>
<dbReference type="Gene3D" id="1.10.150.170">
    <property type="entry name" value="Putative methyltransferase TM0872, insert domain"/>
    <property type="match status" value="1"/>
</dbReference>
<dbReference type="PANTHER" id="PTHR11265">
    <property type="entry name" value="S-ADENOSYL-METHYLTRANSFERASE MRAW"/>
    <property type="match status" value="1"/>
</dbReference>
<keyword evidence="2 6" id="KW-0698">rRNA processing</keyword>
<dbReference type="Pfam" id="PF01795">
    <property type="entry name" value="Methyltransf_5"/>
    <property type="match status" value="1"/>
</dbReference>
<feature type="binding site" evidence="6">
    <location>
        <begin position="34"/>
        <end position="36"/>
    </location>
    <ligand>
        <name>S-adenosyl-L-methionine</name>
        <dbReference type="ChEBI" id="CHEBI:59789"/>
    </ligand>
</feature>
<evidence type="ECO:0000256" key="4">
    <source>
        <dbReference type="ARBA" id="ARBA00022679"/>
    </source>
</evidence>
<dbReference type="InterPro" id="IPR029063">
    <property type="entry name" value="SAM-dependent_MTases_sf"/>
</dbReference>
<keyword evidence="3 6" id="KW-0489">Methyltransferase</keyword>
<sequence>MKLSLHVSVMVEEVLRYLNPREDGIYVDCTLGTGGHSLAILEKTGGRIKLIGIDWDEEALRISWERLKEYRGKINLVRANFADIAKILKEQGIQRVNGFIYDLGLSSLQLEDPYRGFSFLREAPLDMRMDKRGKITASHLVNRLSRKELEDILWSLGEERWAKRMAEFIVEERKKSPISTTKELVEVIKRAVPAKFRRGKRTHFATRAFQALRIAVNQELDNLEKSLSEAIGFLFSGGRLCVISYHSLEDRIVKRKFKKVEGKELRILTPKVVRPSFQEIRVNPKSRSAKLRAAEKL</sequence>
<comment type="catalytic activity">
    <reaction evidence="6">
        <text>cytidine(1402) in 16S rRNA + S-adenosyl-L-methionine = N(4)-methylcytidine(1402) in 16S rRNA + S-adenosyl-L-homocysteine + H(+)</text>
        <dbReference type="Rhea" id="RHEA:42928"/>
        <dbReference type="Rhea" id="RHEA-COMP:10286"/>
        <dbReference type="Rhea" id="RHEA-COMP:10287"/>
        <dbReference type="ChEBI" id="CHEBI:15378"/>
        <dbReference type="ChEBI" id="CHEBI:57856"/>
        <dbReference type="ChEBI" id="CHEBI:59789"/>
        <dbReference type="ChEBI" id="CHEBI:74506"/>
        <dbReference type="ChEBI" id="CHEBI:82748"/>
        <dbReference type="EC" id="2.1.1.199"/>
    </reaction>
</comment>
<keyword evidence="6" id="KW-0963">Cytoplasm</keyword>
<dbReference type="PANTHER" id="PTHR11265:SF0">
    <property type="entry name" value="12S RRNA N4-METHYLCYTIDINE METHYLTRANSFERASE"/>
    <property type="match status" value="1"/>
</dbReference>
<dbReference type="EC" id="2.1.1.199" evidence="6"/>
<name>A0A662D9K2_UNCAE</name>
<evidence type="ECO:0000256" key="5">
    <source>
        <dbReference type="ARBA" id="ARBA00022691"/>
    </source>
</evidence>
<dbReference type="GO" id="GO:0071424">
    <property type="term" value="F:rRNA (cytosine-N4-)-methyltransferase activity"/>
    <property type="evidence" value="ECO:0007669"/>
    <property type="project" value="UniProtKB-UniRule"/>
</dbReference>
<dbReference type="Proteomes" id="UP000280417">
    <property type="component" value="Unassembled WGS sequence"/>
</dbReference>
<dbReference type="GO" id="GO:0005737">
    <property type="term" value="C:cytoplasm"/>
    <property type="evidence" value="ECO:0007669"/>
    <property type="project" value="UniProtKB-SubCell"/>
</dbReference>
<dbReference type="HAMAP" id="MF_01007">
    <property type="entry name" value="16SrRNA_methyltr_H"/>
    <property type="match status" value="1"/>
</dbReference>
<dbReference type="SUPFAM" id="SSF81799">
    <property type="entry name" value="Putative methyltransferase TM0872, insert domain"/>
    <property type="match status" value="1"/>
</dbReference>
<feature type="binding site" evidence="6">
    <location>
        <position position="109"/>
    </location>
    <ligand>
        <name>S-adenosyl-L-methionine</name>
        <dbReference type="ChEBI" id="CHEBI:59789"/>
    </ligand>
</feature>
<evidence type="ECO:0000256" key="1">
    <source>
        <dbReference type="ARBA" id="ARBA00010396"/>
    </source>
</evidence>
<feature type="binding site" evidence="6">
    <location>
        <position position="102"/>
    </location>
    <ligand>
        <name>S-adenosyl-L-methionine</name>
        <dbReference type="ChEBI" id="CHEBI:59789"/>
    </ligand>
</feature>
<dbReference type="GO" id="GO:0070475">
    <property type="term" value="P:rRNA base methylation"/>
    <property type="evidence" value="ECO:0007669"/>
    <property type="project" value="UniProtKB-UniRule"/>
</dbReference>
<reference evidence="7 8" key="1">
    <citation type="submission" date="2018-06" db="EMBL/GenBank/DDBJ databases">
        <title>Extensive metabolic versatility and redundancy in microbially diverse, dynamic hydrothermal sediments.</title>
        <authorList>
            <person name="Dombrowski N."/>
            <person name="Teske A."/>
            <person name="Baker B.J."/>
        </authorList>
    </citation>
    <scope>NUCLEOTIDE SEQUENCE [LARGE SCALE GENOMIC DNA]</scope>
    <source>
        <strain evidence="7">B3_G15</strain>
    </source>
</reference>
<organism evidence="7 8">
    <name type="scientific">Aerophobetes bacterium</name>
    <dbReference type="NCBI Taxonomy" id="2030807"/>
    <lineage>
        <taxon>Bacteria</taxon>
        <taxon>Candidatus Aerophobota</taxon>
    </lineage>
</organism>
<protein>
    <recommendedName>
        <fullName evidence="6">Ribosomal RNA small subunit methyltransferase H</fullName>
        <ecNumber evidence="6">2.1.1.199</ecNumber>
    </recommendedName>
    <alternativeName>
        <fullName evidence="6">16S rRNA m(4)C1402 methyltransferase</fullName>
    </alternativeName>
    <alternativeName>
        <fullName evidence="6">rRNA (cytosine-N(4)-)-methyltransferase RsmH</fullName>
    </alternativeName>
</protein>
<dbReference type="NCBIfam" id="TIGR00006">
    <property type="entry name" value="16S rRNA (cytosine(1402)-N(4))-methyltransferase RsmH"/>
    <property type="match status" value="1"/>
</dbReference>
<dbReference type="InterPro" id="IPR023397">
    <property type="entry name" value="SAM-dep_MeTrfase_MraW_recog"/>
</dbReference>
<dbReference type="Gene3D" id="3.40.50.150">
    <property type="entry name" value="Vaccinia Virus protein VP39"/>
    <property type="match status" value="1"/>
</dbReference>
<proteinExistence type="inferred from homology"/>
<evidence type="ECO:0000313" key="8">
    <source>
        <dbReference type="Proteomes" id="UP000280417"/>
    </source>
</evidence>
<comment type="subcellular location">
    <subcellularLocation>
        <location evidence="6">Cytoplasm</location>
    </subcellularLocation>
</comment>
<dbReference type="InterPro" id="IPR002903">
    <property type="entry name" value="RsmH"/>
</dbReference>
<feature type="binding site" evidence="6">
    <location>
        <position position="54"/>
    </location>
    <ligand>
        <name>S-adenosyl-L-methionine</name>
        <dbReference type="ChEBI" id="CHEBI:59789"/>
    </ligand>
</feature>
<dbReference type="SUPFAM" id="SSF53335">
    <property type="entry name" value="S-adenosyl-L-methionine-dependent methyltransferases"/>
    <property type="match status" value="1"/>
</dbReference>
<accession>A0A662D9K2</accession>
<dbReference type="AlphaFoldDB" id="A0A662D9K2"/>
<feature type="binding site" evidence="6">
    <location>
        <position position="81"/>
    </location>
    <ligand>
        <name>S-adenosyl-L-methionine</name>
        <dbReference type="ChEBI" id="CHEBI:59789"/>
    </ligand>
</feature>
<evidence type="ECO:0000256" key="3">
    <source>
        <dbReference type="ARBA" id="ARBA00022603"/>
    </source>
</evidence>
<evidence type="ECO:0000256" key="6">
    <source>
        <dbReference type="HAMAP-Rule" id="MF_01007"/>
    </source>
</evidence>
<comment type="similarity">
    <text evidence="1 6">Belongs to the methyltransferase superfamily. RsmH family.</text>
</comment>
<keyword evidence="4 6" id="KW-0808">Transferase</keyword>
<comment type="function">
    <text evidence="6">Specifically methylates the N4 position of cytidine in position 1402 (C1402) of 16S rRNA.</text>
</comment>
<evidence type="ECO:0000313" key="7">
    <source>
        <dbReference type="EMBL" id="RLE12434.1"/>
    </source>
</evidence>